<gene>
    <name evidence="6" type="ORF">AMAG_09367</name>
</gene>
<feature type="transmembrane region" description="Helical" evidence="5">
    <location>
        <begin position="109"/>
        <end position="131"/>
    </location>
</feature>
<organism evidence="6 7">
    <name type="scientific">Allomyces macrogynus (strain ATCC 38327)</name>
    <name type="common">Allomyces javanicus var. macrogynus</name>
    <dbReference type="NCBI Taxonomy" id="578462"/>
    <lineage>
        <taxon>Eukaryota</taxon>
        <taxon>Fungi</taxon>
        <taxon>Fungi incertae sedis</taxon>
        <taxon>Blastocladiomycota</taxon>
        <taxon>Blastocladiomycetes</taxon>
        <taxon>Blastocladiales</taxon>
        <taxon>Blastocladiaceae</taxon>
        <taxon>Allomyces</taxon>
    </lineage>
</organism>
<evidence type="ECO:0000256" key="1">
    <source>
        <dbReference type="ARBA" id="ARBA00004141"/>
    </source>
</evidence>
<dbReference type="PANTHER" id="PTHR43461">
    <property type="entry name" value="TRANSMEMBRANE PROTEIN 256"/>
    <property type="match status" value="1"/>
</dbReference>
<evidence type="ECO:0000256" key="5">
    <source>
        <dbReference type="SAM" id="Phobius"/>
    </source>
</evidence>
<evidence type="ECO:0008006" key="8">
    <source>
        <dbReference type="Google" id="ProtNLM"/>
    </source>
</evidence>
<reference evidence="6 7" key="1">
    <citation type="submission" date="2009-11" db="EMBL/GenBank/DDBJ databases">
        <title>Annotation of Allomyces macrogynus ATCC 38327.</title>
        <authorList>
            <consortium name="The Broad Institute Genome Sequencing Platform"/>
            <person name="Russ C."/>
            <person name="Cuomo C."/>
            <person name="Burger G."/>
            <person name="Gray M.W."/>
            <person name="Holland P.W.H."/>
            <person name="King N."/>
            <person name="Lang F.B.F."/>
            <person name="Roger A.J."/>
            <person name="Ruiz-Trillo I."/>
            <person name="Young S.K."/>
            <person name="Zeng Q."/>
            <person name="Gargeya S."/>
            <person name="Fitzgerald M."/>
            <person name="Haas B."/>
            <person name="Abouelleil A."/>
            <person name="Alvarado L."/>
            <person name="Arachchi H.M."/>
            <person name="Berlin A."/>
            <person name="Chapman S.B."/>
            <person name="Gearin G."/>
            <person name="Goldberg J."/>
            <person name="Griggs A."/>
            <person name="Gujja S."/>
            <person name="Hansen M."/>
            <person name="Heiman D."/>
            <person name="Howarth C."/>
            <person name="Larimer J."/>
            <person name="Lui A."/>
            <person name="MacDonald P.J.P."/>
            <person name="McCowen C."/>
            <person name="Montmayeur A."/>
            <person name="Murphy C."/>
            <person name="Neiman D."/>
            <person name="Pearson M."/>
            <person name="Priest M."/>
            <person name="Roberts A."/>
            <person name="Saif S."/>
            <person name="Shea T."/>
            <person name="Sisk P."/>
            <person name="Stolte C."/>
            <person name="Sykes S."/>
            <person name="Wortman J."/>
            <person name="Nusbaum C."/>
            <person name="Birren B."/>
        </authorList>
    </citation>
    <scope>NUCLEOTIDE SEQUENCE [LARGE SCALE GENOMIC DNA]</scope>
    <source>
        <strain evidence="6 7">ATCC 38327</strain>
    </source>
</reference>
<dbReference type="Proteomes" id="UP000054350">
    <property type="component" value="Unassembled WGS sequence"/>
</dbReference>
<comment type="subcellular location">
    <subcellularLocation>
        <location evidence="1">Membrane</location>
        <topology evidence="1">Multi-pass membrane protein</topology>
    </subcellularLocation>
</comment>
<reference evidence="7" key="2">
    <citation type="submission" date="2009-11" db="EMBL/GenBank/DDBJ databases">
        <title>The Genome Sequence of Allomyces macrogynus strain ATCC 38327.</title>
        <authorList>
            <consortium name="The Broad Institute Genome Sequencing Platform"/>
            <person name="Russ C."/>
            <person name="Cuomo C."/>
            <person name="Shea T."/>
            <person name="Young S.K."/>
            <person name="Zeng Q."/>
            <person name="Koehrsen M."/>
            <person name="Haas B."/>
            <person name="Borodovsky M."/>
            <person name="Guigo R."/>
            <person name="Alvarado L."/>
            <person name="Berlin A."/>
            <person name="Borenstein D."/>
            <person name="Chen Z."/>
            <person name="Engels R."/>
            <person name="Freedman E."/>
            <person name="Gellesch M."/>
            <person name="Goldberg J."/>
            <person name="Griggs A."/>
            <person name="Gujja S."/>
            <person name="Heiman D."/>
            <person name="Hepburn T."/>
            <person name="Howarth C."/>
            <person name="Jen D."/>
            <person name="Larson L."/>
            <person name="Lewis B."/>
            <person name="Mehta T."/>
            <person name="Park D."/>
            <person name="Pearson M."/>
            <person name="Roberts A."/>
            <person name="Saif S."/>
            <person name="Shenoy N."/>
            <person name="Sisk P."/>
            <person name="Stolte C."/>
            <person name="Sykes S."/>
            <person name="Walk T."/>
            <person name="White J."/>
            <person name="Yandava C."/>
            <person name="Burger G."/>
            <person name="Gray M.W."/>
            <person name="Holland P.W.H."/>
            <person name="King N."/>
            <person name="Lang F.B.F."/>
            <person name="Roger A.J."/>
            <person name="Ruiz-Trillo I."/>
            <person name="Lander E."/>
            <person name="Nusbaum C."/>
        </authorList>
    </citation>
    <scope>NUCLEOTIDE SEQUENCE [LARGE SCALE GENOMIC DNA]</scope>
    <source>
        <strain evidence="7">ATCC 38327</strain>
    </source>
</reference>
<dbReference type="OMA" id="VEYQFYH"/>
<dbReference type="VEuPathDB" id="FungiDB:AMAG_09367"/>
<proteinExistence type="predicted"/>
<evidence type="ECO:0000256" key="3">
    <source>
        <dbReference type="ARBA" id="ARBA00022989"/>
    </source>
</evidence>
<dbReference type="GO" id="GO:0016020">
    <property type="term" value="C:membrane"/>
    <property type="evidence" value="ECO:0007669"/>
    <property type="project" value="UniProtKB-SubCell"/>
</dbReference>
<dbReference type="InterPro" id="IPR006696">
    <property type="entry name" value="DUF423"/>
</dbReference>
<protein>
    <recommendedName>
        <fullName evidence="8">DUF423 domain-containing protein</fullName>
    </recommendedName>
</protein>
<evidence type="ECO:0000313" key="6">
    <source>
        <dbReference type="EMBL" id="KNE64340.1"/>
    </source>
</evidence>
<dbReference type="eggNOG" id="KOG3472">
    <property type="taxonomic scope" value="Eukaryota"/>
</dbReference>
<evidence type="ECO:0000313" key="7">
    <source>
        <dbReference type="Proteomes" id="UP000054350"/>
    </source>
</evidence>
<dbReference type="STRING" id="578462.A0A0L0SPM9"/>
<dbReference type="AlphaFoldDB" id="A0A0L0SPM9"/>
<evidence type="ECO:0000256" key="4">
    <source>
        <dbReference type="ARBA" id="ARBA00023136"/>
    </source>
</evidence>
<sequence length="141" mass="14837">MPIMTHESYWTTGCMLAASAVAFGAFGAHGLRKFITDPAKIKSWETAAHYQLVHSVALLMSLTVRSAGDNARSALTAPVSLLPAHLFTAGITMFSGSIYALVLSPRFRFLGPVTPIGGMCLIGGWVALGVIGGKSVFATRP</sequence>
<feature type="transmembrane region" description="Helical" evidence="5">
    <location>
        <begin position="9"/>
        <end position="28"/>
    </location>
</feature>
<keyword evidence="2 5" id="KW-0812">Transmembrane</keyword>
<dbReference type="EMBL" id="GG745344">
    <property type="protein sequence ID" value="KNE64340.1"/>
    <property type="molecule type" value="Genomic_DNA"/>
</dbReference>
<evidence type="ECO:0000256" key="2">
    <source>
        <dbReference type="ARBA" id="ARBA00022692"/>
    </source>
</evidence>
<keyword evidence="4 5" id="KW-0472">Membrane</keyword>
<keyword evidence="7" id="KW-1185">Reference proteome</keyword>
<name>A0A0L0SPM9_ALLM3</name>
<keyword evidence="3 5" id="KW-1133">Transmembrane helix</keyword>
<dbReference type="PANTHER" id="PTHR43461:SF1">
    <property type="entry name" value="TRANSMEMBRANE PROTEIN 256"/>
    <property type="match status" value="1"/>
</dbReference>
<dbReference type="Pfam" id="PF04241">
    <property type="entry name" value="DUF423"/>
    <property type="match status" value="1"/>
</dbReference>
<feature type="transmembrane region" description="Helical" evidence="5">
    <location>
        <begin position="79"/>
        <end position="103"/>
    </location>
</feature>
<accession>A0A0L0SPM9</accession>
<dbReference type="OrthoDB" id="269173at2759"/>